<feature type="transmembrane region" description="Helical" evidence="1">
    <location>
        <begin position="157"/>
        <end position="178"/>
    </location>
</feature>
<dbReference type="RefSeq" id="WP_085310369.1">
    <property type="nucleotide sequence ID" value="NZ_CP020743.1"/>
</dbReference>
<keyword evidence="1" id="KW-0472">Membrane</keyword>
<dbReference type="AlphaFoldDB" id="A0A1W6A6Y5"/>
<dbReference type="InterPro" id="IPR008993">
    <property type="entry name" value="TIMP-like_OB-fold"/>
</dbReference>
<evidence type="ECO:0000256" key="1">
    <source>
        <dbReference type="SAM" id="Phobius"/>
    </source>
</evidence>
<dbReference type="Gene3D" id="2.40.50.120">
    <property type="match status" value="1"/>
</dbReference>
<organism evidence="2 3">
    <name type="scientific">Bacillus mycoides</name>
    <dbReference type="NCBI Taxonomy" id="1405"/>
    <lineage>
        <taxon>Bacteria</taxon>
        <taxon>Bacillati</taxon>
        <taxon>Bacillota</taxon>
        <taxon>Bacilli</taxon>
        <taxon>Bacillales</taxon>
        <taxon>Bacillaceae</taxon>
        <taxon>Bacillus</taxon>
        <taxon>Bacillus cereus group</taxon>
    </lineage>
</organism>
<proteinExistence type="predicted"/>
<accession>A0A1W6A6Y5</accession>
<keyword evidence="1" id="KW-1133">Transmembrane helix</keyword>
<gene>
    <name evidence="2" type="ORF">B7492_09760</name>
</gene>
<dbReference type="Proteomes" id="UP000192932">
    <property type="component" value="Chromosome"/>
</dbReference>
<evidence type="ECO:0000313" key="3">
    <source>
        <dbReference type="Proteomes" id="UP000192932"/>
    </source>
</evidence>
<dbReference type="SUPFAM" id="SSF50242">
    <property type="entry name" value="TIMP-like"/>
    <property type="match status" value="1"/>
</dbReference>
<reference evidence="2 3" key="1">
    <citation type="submission" date="2017-04" db="EMBL/GenBank/DDBJ databases">
        <title>The Characteristic of a Fine Plant Growth-Promoting Rhizobacteria Bacillus mycoides Gnyt1 and its Whole Genome Sequencing Analysis.</title>
        <authorList>
            <person name="Li J.H."/>
            <person name="Yao T."/>
        </authorList>
    </citation>
    <scope>NUCLEOTIDE SEQUENCE [LARGE SCALE GENOMIC DNA]</scope>
    <source>
        <strain evidence="2 3">Gnyt1</strain>
    </source>
</reference>
<sequence>MKRILRMLSVVIICSFILIVFPDKSYACDCIKKSPEDAFQKNDVVFEGEVIEVGRKEGIGTEVLFEVKKIWKGTSSSQIIVYTNGGDCVFHFVEGGEYLVYSSQRGSEKQLHTHSCSRTKRLDEAGADKVALSQFTKESVPTKKVNLKGDMVSGLSLWQVVVIVIGVLFIVAVVIFIVKRIRKK</sequence>
<protein>
    <submittedName>
        <fullName evidence="2">Cobalamin biosynthesis protein CbiN</fullName>
    </submittedName>
</protein>
<evidence type="ECO:0000313" key="2">
    <source>
        <dbReference type="EMBL" id="ARJ21521.1"/>
    </source>
</evidence>
<name>A0A1W6A6Y5_BACMY</name>
<keyword evidence="1" id="KW-0812">Transmembrane</keyword>
<dbReference type="EMBL" id="CP020743">
    <property type="protein sequence ID" value="ARJ21521.1"/>
    <property type="molecule type" value="Genomic_DNA"/>
</dbReference>